<evidence type="ECO:0000259" key="3">
    <source>
        <dbReference type="Pfam" id="PF08751"/>
    </source>
</evidence>
<organism evidence="4 5">
    <name type="scientific">Paractinoplanes ferrugineus</name>
    <dbReference type="NCBI Taxonomy" id="113564"/>
    <lineage>
        <taxon>Bacteria</taxon>
        <taxon>Bacillati</taxon>
        <taxon>Actinomycetota</taxon>
        <taxon>Actinomycetes</taxon>
        <taxon>Micromonosporales</taxon>
        <taxon>Micromonosporaceae</taxon>
        <taxon>Paractinoplanes</taxon>
    </lineage>
</organism>
<feature type="compositionally biased region" description="Basic and acidic residues" evidence="2">
    <location>
        <begin position="347"/>
        <end position="357"/>
    </location>
</feature>
<comment type="caution">
    <text evidence="4">The sequence shown here is derived from an EMBL/GenBank/DDBJ whole genome shotgun (WGS) entry which is preliminary data.</text>
</comment>
<name>A0A919JBL1_9ACTN</name>
<reference evidence="4" key="1">
    <citation type="submission" date="2021-01" db="EMBL/GenBank/DDBJ databases">
        <title>Whole genome shotgun sequence of Actinoplanes ferrugineus NBRC 15555.</title>
        <authorList>
            <person name="Komaki H."/>
            <person name="Tamura T."/>
        </authorList>
    </citation>
    <scope>NUCLEOTIDE SEQUENCE</scope>
    <source>
        <strain evidence="4">NBRC 15555</strain>
    </source>
</reference>
<evidence type="ECO:0000256" key="1">
    <source>
        <dbReference type="SAM" id="Coils"/>
    </source>
</evidence>
<dbReference type="PANTHER" id="PTHR43788">
    <property type="entry name" value="DNA2/NAM7 HELICASE FAMILY MEMBER"/>
    <property type="match status" value="1"/>
</dbReference>
<proteinExistence type="predicted"/>
<sequence length="1437" mass="155575">MPTLGGMLSVTRISPGAGIAYLTQQVATGRHDFRPAAPSAAVAYHADPAAHGEAPGWWAGQSQALFGVHAQVTQKQLQNLIGEGRHPNTGEQLGRLWRKFEALDDDARQAAVEKAWKALPEDATYEQVAQVWLRIWTAPERHPVAGFDVTVSPVKSVSLLWAFGDERVKREVMASHHDGVRAALEHLRAHGAFTRLGTNGIVQVDTDGLAAAVFDHRMSREKDPQLHSHIIVSSKVRVVRDGRETWLALDSKAFYQATIGARIAYERAVEHQLGRRLGVRFAARAGSPIREIVGFDPRAIMHYSKRRASVENELDGRHSDPSTGREWIPTGRWRRSAQDATLRTRRPKDGPESTDEAVARWRREDRQAGFDTTADVRRIAAGRAVDPVDQQARQVIRLAQRHRAGQHLRVQDLDAAALRLGIEREEQRTPVITAAIRRLPHLAVERAVDELSAERAVFSLDHLELAIGRQLHVNPTADRRSDWQQVQRYAAQAIRARAGGLRVLTPPALLEWGDTLVRGSDRQSIYSRHRDLKLSTEPVLAAEKELLAYATRYGATAASRTLLDAVADRLDLSDEKSAALHFAVGDTRRVTGIVGPAGTGKTYLQRAVGIAARQAGVPVLGLTVGQNAAFVLADATRDGDQPGIRTENIAMWLHAQSMPPEGTTPADWAFQPGQWVIIDEASQASTLDLVRLTQLLEPIGGKLILVGDPEQISAIGPGGMFRYLASLGTTTQLREVRRFTDPWEGPASLRLREGDTTVLAEYDRRGRIIAGHRTELINHVLDGWAADVLQGRTSLILVETQAEAADIATQARRLLIRAGLVQAGPAVTLGDGTHAGVGDLIVTRRNNRTLQAGDAFVANRTQWRILQLGPDGALLVENAASHATTALPAEYVAEHVQLAYAATVDSAQGRTVDAARAIIDAATTRARLYVMATRGRLLNQLAVVTADEPPEAHPPAPATAGITVLAAILRDDGTDRSATETEQTLWADADTLRHWGPIYDDLTARAGTARYTAVIRGVAGAAVADNVAADPAMPALAGRLHALAAAGYDPDQVLAAVASERELNSARDTAAVLAWRIDQAYHDLQPDPAVALSPAQAGTYTQRVPAIDGDIGDALRQVAAICDTRIDALAHQAAAERPAWTAALGAVPADQAGRRQWTSRAAVVAAYRDRYSLSGDDPIGPEPSPRDVGKWGGWQRAQTVLGVATLAGQIHSATDGQLRALITAQRDADQNAPAYVAGQLRAAHTQLVGAENQLRDARVDLATAQTAAASATRHADATKPRWWHAGPLHTRAAIRHQHARTDALRASTTVDELQDRLTSARGRIDVIRERVHDLEGRHQGWADWYAEALPTRYAGLAAAAEAARRAQNLAEDASSLADAVRATAARVRAVDATRPQPHARPVPDHLTAHAETAQQRVLEDPDLDTPPDHSEPEADHA</sequence>
<dbReference type="SUPFAM" id="SSF55464">
    <property type="entry name" value="Origin of replication-binding domain, RBD-like"/>
    <property type="match status" value="1"/>
</dbReference>
<dbReference type="InterPro" id="IPR014862">
    <property type="entry name" value="TrwC"/>
</dbReference>
<dbReference type="Pfam" id="PF13604">
    <property type="entry name" value="AAA_30"/>
    <property type="match status" value="1"/>
</dbReference>
<evidence type="ECO:0000313" key="5">
    <source>
        <dbReference type="Proteomes" id="UP000598174"/>
    </source>
</evidence>
<dbReference type="EMBL" id="BOMM01000052">
    <property type="protein sequence ID" value="GIE14151.1"/>
    <property type="molecule type" value="Genomic_DNA"/>
</dbReference>
<feature type="coiled-coil region" evidence="1">
    <location>
        <begin position="1240"/>
        <end position="1267"/>
    </location>
</feature>
<evidence type="ECO:0000313" key="4">
    <source>
        <dbReference type="EMBL" id="GIE14151.1"/>
    </source>
</evidence>
<feature type="compositionally biased region" description="Basic and acidic residues" evidence="2">
    <location>
        <begin position="1426"/>
        <end position="1437"/>
    </location>
</feature>
<dbReference type="InterPro" id="IPR027417">
    <property type="entry name" value="P-loop_NTPase"/>
</dbReference>
<evidence type="ECO:0000256" key="2">
    <source>
        <dbReference type="SAM" id="MobiDB-lite"/>
    </source>
</evidence>
<dbReference type="InterPro" id="IPR050534">
    <property type="entry name" value="Coronavir_polyprotein_1ab"/>
</dbReference>
<feature type="region of interest" description="Disordered" evidence="2">
    <location>
        <begin position="336"/>
        <end position="357"/>
    </location>
</feature>
<dbReference type="Proteomes" id="UP000598174">
    <property type="component" value="Unassembled WGS sequence"/>
</dbReference>
<accession>A0A919JBL1</accession>
<keyword evidence="1" id="KW-0175">Coiled coil</keyword>
<dbReference type="SUPFAM" id="SSF52540">
    <property type="entry name" value="P-loop containing nucleoside triphosphate hydrolases"/>
    <property type="match status" value="2"/>
</dbReference>
<gene>
    <name evidence="4" type="ORF">Afe05nite_59910</name>
</gene>
<protein>
    <recommendedName>
        <fullName evidence="3">TrwC relaxase domain-containing protein</fullName>
    </recommendedName>
</protein>
<keyword evidence="5" id="KW-1185">Reference proteome</keyword>
<dbReference type="Gene3D" id="3.40.50.300">
    <property type="entry name" value="P-loop containing nucleotide triphosphate hydrolases"/>
    <property type="match status" value="2"/>
</dbReference>
<feature type="region of interest" description="Disordered" evidence="2">
    <location>
        <begin position="1388"/>
        <end position="1437"/>
    </location>
</feature>
<dbReference type="NCBIfam" id="NF041492">
    <property type="entry name" value="MobF"/>
    <property type="match status" value="1"/>
</dbReference>
<dbReference type="Gene3D" id="2.30.30.940">
    <property type="match status" value="1"/>
</dbReference>
<dbReference type="Pfam" id="PF08751">
    <property type="entry name" value="TrwC"/>
    <property type="match status" value="1"/>
</dbReference>
<feature type="domain" description="TrwC relaxase" evidence="3">
    <location>
        <begin position="17"/>
        <end position="365"/>
    </location>
</feature>